<dbReference type="PANTHER" id="PTHR12962:SF1">
    <property type="entry name" value="COLD SHOCK DOMAIN-CONTAINING PROTEIN CG9705"/>
    <property type="match status" value="1"/>
</dbReference>
<dbReference type="Pfam" id="PF00313">
    <property type="entry name" value="CSD"/>
    <property type="match status" value="2"/>
</dbReference>
<feature type="domain" description="CSD" evidence="4">
    <location>
        <begin position="97"/>
        <end position="164"/>
    </location>
</feature>
<evidence type="ECO:0000256" key="1">
    <source>
        <dbReference type="ARBA" id="ARBA00022553"/>
    </source>
</evidence>
<dbReference type="Gene3D" id="2.20.70.10">
    <property type="match status" value="2"/>
</dbReference>
<keyword evidence="6" id="KW-1185">Reference proteome</keyword>
<feature type="domain" description="WW" evidence="3">
    <location>
        <begin position="248"/>
        <end position="282"/>
    </location>
</feature>
<reference evidence="5" key="1">
    <citation type="submission" date="2023-08" db="EMBL/GenBank/DDBJ databases">
        <authorList>
            <person name="Chen Y."/>
            <person name="Shah S."/>
            <person name="Dougan E. K."/>
            <person name="Thang M."/>
            <person name="Chan C."/>
        </authorList>
    </citation>
    <scope>NUCLEOTIDE SEQUENCE</scope>
</reference>
<dbReference type="Pfam" id="PF00397">
    <property type="entry name" value="WW"/>
    <property type="match status" value="2"/>
</dbReference>
<dbReference type="SMART" id="SM00456">
    <property type="entry name" value="WW"/>
    <property type="match status" value="2"/>
</dbReference>
<dbReference type="SUPFAM" id="SSF51045">
    <property type="entry name" value="WW domain"/>
    <property type="match status" value="2"/>
</dbReference>
<dbReference type="EMBL" id="CAUJNA010003499">
    <property type="protein sequence ID" value="CAJ1403500.1"/>
    <property type="molecule type" value="Genomic_DNA"/>
</dbReference>
<feature type="domain" description="WW" evidence="3">
    <location>
        <begin position="293"/>
        <end position="326"/>
    </location>
</feature>
<dbReference type="GO" id="GO:0005737">
    <property type="term" value="C:cytoplasm"/>
    <property type="evidence" value="ECO:0007669"/>
    <property type="project" value="TreeGrafter"/>
</dbReference>
<feature type="non-terminal residue" evidence="5">
    <location>
        <position position="1"/>
    </location>
</feature>
<dbReference type="Gene3D" id="2.40.50.140">
    <property type="entry name" value="Nucleic acid-binding proteins"/>
    <property type="match status" value="2"/>
</dbReference>
<keyword evidence="1" id="KW-0597">Phosphoprotein</keyword>
<evidence type="ECO:0000313" key="5">
    <source>
        <dbReference type="EMBL" id="CAJ1403500.1"/>
    </source>
</evidence>
<evidence type="ECO:0000313" key="6">
    <source>
        <dbReference type="Proteomes" id="UP001178507"/>
    </source>
</evidence>
<dbReference type="Proteomes" id="UP001178507">
    <property type="component" value="Unassembled WGS sequence"/>
</dbReference>
<evidence type="ECO:0000259" key="3">
    <source>
        <dbReference type="PROSITE" id="PS50020"/>
    </source>
</evidence>
<feature type="domain" description="CSD" evidence="4">
    <location>
        <begin position="22"/>
        <end position="88"/>
    </location>
</feature>
<evidence type="ECO:0000256" key="2">
    <source>
        <dbReference type="SAM" id="MobiDB-lite"/>
    </source>
</evidence>
<feature type="compositionally biased region" description="Pro residues" evidence="2">
    <location>
        <begin position="282"/>
        <end position="295"/>
    </location>
</feature>
<sequence length="326" mass="33931">GSVSPRDVYDTRFVPRAVYLNMPSGKLKKFVSDKGFGFITPDDGGEDVFAHTLQFSGDGDSLRGGERVQFEAEWDDRKGKYRAASWSVDTAAAAAVMLPGVLKKFFQDKGFGFIEPQDGSEDLFAHSRQFTGGDATNISEGTKVKYEVEWDSKKGKNKAGSWCLDTGDSGCGGYGCGGCGGCGGGGGYGCGGGGGGCGGYPMQQSYGGGMGAPQYGGGGGYGPMGGGQSDPRYSPYGAPAPGGYGGGSSLPPGWEQTTDPSSGKTYYFNRATNETSWTPPAAHAPPPAMPAPGGLPPGWETAQDPNSGKTYYFNRSTNETRWDPPM</sequence>
<comment type="caution">
    <text evidence="5">The sequence shown here is derived from an EMBL/GenBank/DDBJ whole genome shotgun (WGS) entry which is preliminary data.</text>
</comment>
<evidence type="ECO:0000259" key="4">
    <source>
        <dbReference type="PROSITE" id="PS51857"/>
    </source>
</evidence>
<dbReference type="SMART" id="SM00357">
    <property type="entry name" value="CSP"/>
    <property type="match status" value="2"/>
</dbReference>
<protein>
    <submittedName>
        <fullName evidence="5">Uncharacterized protein</fullName>
    </submittedName>
</protein>
<dbReference type="AlphaFoldDB" id="A0AA36JDU6"/>
<feature type="region of interest" description="Disordered" evidence="2">
    <location>
        <begin position="221"/>
        <end position="307"/>
    </location>
</feature>
<dbReference type="InterPro" id="IPR019844">
    <property type="entry name" value="CSD_CS"/>
</dbReference>
<dbReference type="PROSITE" id="PS50020">
    <property type="entry name" value="WW_DOMAIN_2"/>
    <property type="match status" value="2"/>
</dbReference>
<dbReference type="GO" id="GO:0003730">
    <property type="term" value="F:mRNA 3'-UTR binding"/>
    <property type="evidence" value="ECO:0007669"/>
    <property type="project" value="TreeGrafter"/>
</dbReference>
<dbReference type="GO" id="GO:0043488">
    <property type="term" value="P:regulation of mRNA stability"/>
    <property type="evidence" value="ECO:0007669"/>
    <property type="project" value="TreeGrafter"/>
</dbReference>
<dbReference type="PANTHER" id="PTHR12962">
    <property type="entry name" value="CALCIUM-REGULATED HEAT STABLE PROTEIN CRHSP-24-RELATED"/>
    <property type="match status" value="1"/>
</dbReference>
<dbReference type="PROSITE" id="PS51857">
    <property type="entry name" value="CSD_2"/>
    <property type="match status" value="2"/>
</dbReference>
<dbReference type="InterPro" id="IPR052069">
    <property type="entry name" value="Ca-reg_mRNA-binding_domain"/>
</dbReference>
<dbReference type="PROSITE" id="PS00352">
    <property type="entry name" value="CSD_1"/>
    <property type="match status" value="1"/>
</dbReference>
<proteinExistence type="predicted"/>
<dbReference type="SUPFAM" id="SSF50249">
    <property type="entry name" value="Nucleic acid-binding proteins"/>
    <property type="match status" value="2"/>
</dbReference>
<dbReference type="PROSITE" id="PS01159">
    <property type="entry name" value="WW_DOMAIN_1"/>
    <property type="match status" value="2"/>
</dbReference>
<organism evidence="5 6">
    <name type="scientific">Effrenium voratum</name>
    <dbReference type="NCBI Taxonomy" id="2562239"/>
    <lineage>
        <taxon>Eukaryota</taxon>
        <taxon>Sar</taxon>
        <taxon>Alveolata</taxon>
        <taxon>Dinophyceae</taxon>
        <taxon>Suessiales</taxon>
        <taxon>Symbiodiniaceae</taxon>
        <taxon>Effrenium</taxon>
    </lineage>
</organism>
<dbReference type="InterPro" id="IPR002059">
    <property type="entry name" value="CSP_DNA-bd"/>
</dbReference>
<gene>
    <name evidence="5" type="ORF">EVOR1521_LOCUS26165</name>
</gene>
<name>A0AA36JDU6_9DINO</name>
<dbReference type="CDD" id="cd00201">
    <property type="entry name" value="WW"/>
    <property type="match status" value="2"/>
</dbReference>
<feature type="compositionally biased region" description="Polar residues" evidence="2">
    <location>
        <begin position="255"/>
        <end position="278"/>
    </location>
</feature>
<dbReference type="CDD" id="cd04458">
    <property type="entry name" value="CSP_CDS"/>
    <property type="match status" value="2"/>
</dbReference>
<dbReference type="InterPro" id="IPR036020">
    <property type="entry name" value="WW_dom_sf"/>
</dbReference>
<dbReference type="InterPro" id="IPR012340">
    <property type="entry name" value="NA-bd_OB-fold"/>
</dbReference>
<accession>A0AA36JDU6</accession>
<dbReference type="InterPro" id="IPR011129">
    <property type="entry name" value="CSD"/>
</dbReference>
<dbReference type="InterPro" id="IPR001202">
    <property type="entry name" value="WW_dom"/>
</dbReference>